<keyword evidence="3" id="KW-1133">Transmembrane helix</keyword>
<feature type="transmembrane region" description="Helical" evidence="3">
    <location>
        <begin position="96"/>
        <end position="115"/>
    </location>
</feature>
<sequence length="378" mass="41715">MAEQTGDKSEKATPHKLRRAREEGQIPRARDFASAVGLLLALKLAFWLMPVWLEDFRRLFTLAYAPLTGTHSVDNALSLLSAATFALTVKMVAPLALVPLTIIAFSMVPGGWVFVVKKLLPNFKALSPLKHFGKLASASHWSEIGKAIAKALVLGLVLYHTAFSTRDAIFAQAGSPLPEMLAHAGNLLLSALMSLAAVFFVFAVIDVPLQVYLFMRQQKMSKQEVKDEYKSTEGRPEIKQRMRQIQRQMAQGALRKQVPGADVVVVNPEHYAVALKYDEKRAEAPFAIAKGVDEMAVYIRTLAREHGIEVVSAPPLARAIYHTTQVNQQIPAPLYRAVAQVLTYVLQLKAFRDGRRERAPSLGTLSVPARMADPEVKA</sequence>
<gene>
    <name evidence="4" type="primary">flhB</name>
    <name evidence="4" type="ORF">GZH52_08320</name>
</gene>
<evidence type="ECO:0000313" key="4">
    <source>
        <dbReference type="EMBL" id="NDV12808.1"/>
    </source>
</evidence>
<feature type="compositionally biased region" description="Basic and acidic residues" evidence="2">
    <location>
        <begin position="1"/>
        <end position="13"/>
    </location>
</feature>
<dbReference type="PANTHER" id="PTHR30531">
    <property type="entry name" value="FLAGELLAR BIOSYNTHETIC PROTEIN FLHB"/>
    <property type="match status" value="1"/>
</dbReference>
<keyword evidence="4" id="KW-0282">Flagellum</keyword>
<dbReference type="EMBL" id="JAAGAA010000006">
    <property type="protein sequence ID" value="NDV12808.1"/>
    <property type="molecule type" value="Genomic_DNA"/>
</dbReference>
<comment type="caution">
    <text evidence="4">The sequence shown here is derived from an EMBL/GenBank/DDBJ whole genome shotgun (WGS) entry which is preliminary data.</text>
</comment>
<keyword evidence="4" id="KW-0966">Cell projection</keyword>
<dbReference type="AlphaFoldDB" id="A0A6B2KRM7"/>
<dbReference type="InterPro" id="IPR029025">
    <property type="entry name" value="T3SS_substrate_exporter_C"/>
</dbReference>
<protein>
    <submittedName>
        <fullName evidence="4">Flagellar type III secretion system protein FlhB</fullName>
    </submittedName>
</protein>
<dbReference type="Gene3D" id="6.10.250.2080">
    <property type="match status" value="1"/>
</dbReference>
<feature type="transmembrane region" description="Helical" evidence="3">
    <location>
        <begin position="32"/>
        <end position="53"/>
    </location>
</feature>
<proteinExistence type="inferred from homology"/>
<dbReference type="Gene3D" id="3.40.1690.10">
    <property type="entry name" value="secretion proteins EscU"/>
    <property type="match status" value="1"/>
</dbReference>
<name>A0A6B2KRM7_9NEIS</name>
<feature type="region of interest" description="Disordered" evidence="2">
    <location>
        <begin position="1"/>
        <end position="23"/>
    </location>
</feature>
<feature type="transmembrane region" description="Helical" evidence="3">
    <location>
        <begin position="187"/>
        <end position="214"/>
    </location>
</feature>
<reference evidence="4 5" key="1">
    <citation type="submission" date="2020-02" db="EMBL/GenBank/DDBJ databases">
        <authorList>
            <person name="Yang Z."/>
        </authorList>
    </citation>
    <scope>NUCLEOTIDE SEQUENCE [LARGE SCALE GENOMIC DNA]</scope>
    <source>
        <strain evidence="4 5">HX-7-9</strain>
    </source>
</reference>
<comment type="similarity">
    <text evidence="1">Belongs to the type III secretion exporter family.</text>
</comment>
<evidence type="ECO:0000256" key="2">
    <source>
        <dbReference type="SAM" id="MobiDB-lite"/>
    </source>
</evidence>
<dbReference type="RefSeq" id="WP_163316022.1">
    <property type="nucleotide sequence ID" value="NZ_JAAGAA010000006.1"/>
</dbReference>
<keyword evidence="3" id="KW-0472">Membrane</keyword>
<organism evidence="4 5">
    <name type="scientific">Crenobacter caeni</name>
    <dbReference type="NCBI Taxonomy" id="2705474"/>
    <lineage>
        <taxon>Bacteria</taxon>
        <taxon>Pseudomonadati</taxon>
        <taxon>Pseudomonadota</taxon>
        <taxon>Betaproteobacteria</taxon>
        <taxon>Neisseriales</taxon>
        <taxon>Neisseriaceae</taxon>
        <taxon>Crenobacter</taxon>
    </lineage>
</organism>
<evidence type="ECO:0000256" key="3">
    <source>
        <dbReference type="SAM" id="Phobius"/>
    </source>
</evidence>
<dbReference type="Proteomes" id="UP000482578">
    <property type="component" value="Unassembled WGS sequence"/>
</dbReference>
<dbReference type="InterPro" id="IPR006135">
    <property type="entry name" value="T3SS_substrate_exporter"/>
</dbReference>
<accession>A0A6B2KRM7</accession>
<keyword evidence="5" id="KW-1185">Reference proteome</keyword>
<dbReference type="GO" id="GO:0009306">
    <property type="term" value="P:protein secretion"/>
    <property type="evidence" value="ECO:0007669"/>
    <property type="project" value="InterPro"/>
</dbReference>
<keyword evidence="3" id="KW-0812">Transmembrane</keyword>
<dbReference type="GO" id="GO:0005886">
    <property type="term" value="C:plasma membrane"/>
    <property type="evidence" value="ECO:0007669"/>
    <property type="project" value="TreeGrafter"/>
</dbReference>
<evidence type="ECO:0000313" key="5">
    <source>
        <dbReference type="Proteomes" id="UP000482578"/>
    </source>
</evidence>
<evidence type="ECO:0000256" key="1">
    <source>
        <dbReference type="ARBA" id="ARBA00010690"/>
    </source>
</evidence>
<dbReference type="Pfam" id="PF01312">
    <property type="entry name" value="Bac_export_2"/>
    <property type="match status" value="1"/>
</dbReference>
<dbReference type="PRINTS" id="PR00950">
    <property type="entry name" value="TYPE3IMSPROT"/>
</dbReference>
<keyword evidence="4" id="KW-0969">Cilium</keyword>
<dbReference type="SUPFAM" id="SSF160544">
    <property type="entry name" value="EscU C-terminal domain-like"/>
    <property type="match status" value="1"/>
</dbReference>
<dbReference type="PANTHER" id="PTHR30531:SF12">
    <property type="entry name" value="FLAGELLAR BIOSYNTHETIC PROTEIN FLHB"/>
    <property type="match status" value="1"/>
</dbReference>